<organism evidence="1 2">
    <name type="scientific">Acidovorax bellezanensis</name>
    <dbReference type="NCBI Taxonomy" id="2976702"/>
    <lineage>
        <taxon>Bacteria</taxon>
        <taxon>Pseudomonadati</taxon>
        <taxon>Pseudomonadota</taxon>
        <taxon>Betaproteobacteria</taxon>
        <taxon>Burkholderiales</taxon>
        <taxon>Comamonadaceae</taxon>
        <taxon>Acidovorax</taxon>
    </lineage>
</organism>
<reference evidence="1 2" key="1">
    <citation type="submission" date="2022-09" db="EMBL/GenBank/DDBJ databases">
        <title>Draft genome of isolate Be4.</title>
        <authorList>
            <person name="Sanchez-Castro I."/>
            <person name="Martinez-Rodriguez P."/>
            <person name="Descostes M."/>
            <person name="Merroun M."/>
        </authorList>
    </citation>
    <scope>NUCLEOTIDE SEQUENCE [LARGE SCALE GENOMIC DNA]</scope>
    <source>
        <strain evidence="1 2">Be4</strain>
    </source>
</reference>
<dbReference type="EMBL" id="JAODYH010000017">
    <property type="protein sequence ID" value="MCT9813180.1"/>
    <property type="molecule type" value="Genomic_DNA"/>
</dbReference>
<dbReference type="RefSeq" id="WP_261502432.1">
    <property type="nucleotide sequence ID" value="NZ_JAODYH010000017.1"/>
</dbReference>
<keyword evidence="2" id="KW-1185">Reference proteome</keyword>
<evidence type="ECO:0000313" key="1">
    <source>
        <dbReference type="EMBL" id="MCT9813180.1"/>
    </source>
</evidence>
<accession>A0ABT2PRS9</accession>
<dbReference type="Proteomes" id="UP001525968">
    <property type="component" value="Unassembled WGS sequence"/>
</dbReference>
<evidence type="ECO:0000313" key="2">
    <source>
        <dbReference type="Proteomes" id="UP001525968"/>
    </source>
</evidence>
<sequence length="515" mass="58891">MKSILALAAARKERLAAHPFFAWMRDAQVPLGRKLDIAPIMANFVMNFRDMNLWFIRFEGVSNAFQEVINGNTDEDETHSRLFVEDWRKLHLDEKLGWRASDALWWLFLAPESEPFRAYAFDFARMTVVDRGDPLLRFAHSEAGEACGNAFFSAVSPIAVELRRQTQVDYRYFGDYHLDREQGHVIASEGVFDRQELDPPRREKALVLANAMFDIFFGMHDCFYDYARNYVERGIVPRRVRSPLPPMRPPPAAAQPSHAQAITGRHVEVQRVLEGRKARTARHPFYTWLQARGPISALSRLQRFIPMWVMDIMGYRDLNRYALRFRSPQSPNELAFNRWVQALETHSELFLHDWDALGMDDALRWSASDTLEFLFLDPGTDIHRGNIAKFTKLAIAHESSALRFWLLEALEASGEAFFANTRELARTVERDTALRLDYLADRHYLAHAEGEDDPARSYPFKSEPLSAEQARIAIAMVHTVFDAVDAQLSLSLAVAEQDRFGIDGDAQPAAATSPA</sequence>
<protein>
    <submittedName>
        <fullName evidence="1">Uncharacterized protein</fullName>
    </submittedName>
</protein>
<comment type="caution">
    <text evidence="1">The sequence shown here is derived from an EMBL/GenBank/DDBJ whole genome shotgun (WGS) entry which is preliminary data.</text>
</comment>
<gene>
    <name evidence="1" type="ORF">N0K08_21330</name>
</gene>
<dbReference type="Gene3D" id="1.20.910.10">
    <property type="entry name" value="Heme oxygenase-like"/>
    <property type="match status" value="1"/>
</dbReference>
<name>A0ABT2PRS9_9BURK</name>
<proteinExistence type="predicted"/>
<dbReference type="InterPro" id="IPR016084">
    <property type="entry name" value="Haem_Oase-like_multi-hlx"/>
</dbReference>